<name>A0A6J0L2J9_RAPSA</name>
<feature type="domain" description="DC1-like C-terminal" evidence="3">
    <location>
        <begin position="440"/>
        <end position="477"/>
    </location>
</feature>
<evidence type="ECO:0000256" key="1">
    <source>
        <dbReference type="ARBA" id="ARBA00022737"/>
    </source>
</evidence>
<sequence length="482" mass="54815">MANDEIELTVTNPSHGHSLQHNVAKYSPECLICKESGKPEFYKCHLCDFNLCPACARKPLIVEPKRSHEHPLTLMPKSSFIFTCIACGVGDLRSPLCLCIPCCFTIHRECVDLPRVICINLHDEHRISFVLPLGVGAWKCGVCRKKVDGEYGAFSCSTCPNYAVHSRCAIKWEVWDQIELEGVPEEDPQEIAPFTVLGDDVIKHFSHEHNLKHIIQDAAEAAHYESKQCNACILPVYSDPCYICTNNECDFILHKVCANLPKMKRHPADPERFSLFTEDVGGISCSCCKQIGSGFAYIALGCVIDIRCALIRNGLIHKSHPHSPLFFLFRAGRSAICSNCNQNNFYMMSCDECDNFCLCFRCATLPSVVKNKYDQHPLYLSYGENTNGEYWCEICEERTDPNKWFYTCDECSSTLHITCVLGRKPYFRKGFIHKSEDSEIQILPNDYMTRPHCRRCSSRCEGPLVMKTLTLKDWFRCFNCTV</sequence>
<evidence type="ECO:0000313" key="4">
    <source>
        <dbReference type="Proteomes" id="UP000504610"/>
    </source>
</evidence>
<dbReference type="InterPro" id="IPR004146">
    <property type="entry name" value="DC1"/>
</dbReference>
<dbReference type="PANTHER" id="PTHR32410:SF184">
    <property type="entry name" value="CHP-RICH ZINC FINGER PROTEIN-LIKE-RELATED"/>
    <property type="match status" value="1"/>
</dbReference>
<dbReference type="InterPro" id="IPR053192">
    <property type="entry name" value="Vacuole_Formation_Reg"/>
</dbReference>
<protein>
    <submittedName>
        <fullName evidence="5">Uncharacterized protein LOC108825287</fullName>
    </submittedName>
</protein>
<proteinExistence type="predicted"/>
<feature type="domain" description="DC1" evidence="2">
    <location>
        <begin position="121"/>
        <end position="169"/>
    </location>
</feature>
<organism evidence="4 5">
    <name type="scientific">Raphanus sativus</name>
    <name type="common">Radish</name>
    <name type="synonym">Raphanus raphanistrum var. sativus</name>
    <dbReference type="NCBI Taxonomy" id="3726"/>
    <lineage>
        <taxon>Eukaryota</taxon>
        <taxon>Viridiplantae</taxon>
        <taxon>Streptophyta</taxon>
        <taxon>Embryophyta</taxon>
        <taxon>Tracheophyta</taxon>
        <taxon>Spermatophyta</taxon>
        <taxon>Magnoliopsida</taxon>
        <taxon>eudicotyledons</taxon>
        <taxon>Gunneridae</taxon>
        <taxon>Pentapetalae</taxon>
        <taxon>rosids</taxon>
        <taxon>malvids</taxon>
        <taxon>Brassicales</taxon>
        <taxon>Brassicaceae</taxon>
        <taxon>Brassiceae</taxon>
        <taxon>Raphanus</taxon>
    </lineage>
</organism>
<reference evidence="4" key="1">
    <citation type="journal article" date="2019" name="Database">
        <title>The radish genome database (RadishGD): an integrated information resource for radish genomics.</title>
        <authorList>
            <person name="Yu H.J."/>
            <person name="Baek S."/>
            <person name="Lee Y.J."/>
            <person name="Cho A."/>
            <person name="Mun J.H."/>
        </authorList>
    </citation>
    <scope>NUCLEOTIDE SEQUENCE [LARGE SCALE GENOMIC DNA]</scope>
    <source>
        <strain evidence="4">cv. WK10039</strain>
    </source>
</reference>
<feature type="domain" description="DC1" evidence="2">
    <location>
        <begin position="205"/>
        <end position="258"/>
    </location>
</feature>
<dbReference type="Proteomes" id="UP000504610">
    <property type="component" value="Chromosome 9"/>
</dbReference>
<reference evidence="5" key="2">
    <citation type="submission" date="2025-08" db="UniProtKB">
        <authorList>
            <consortium name="RefSeq"/>
        </authorList>
    </citation>
    <scope>IDENTIFICATION</scope>
    <source>
        <tissue evidence="5">Leaf</tissue>
    </source>
</reference>
<dbReference type="InterPro" id="IPR046349">
    <property type="entry name" value="C1-like_sf"/>
</dbReference>
<accession>A0A6J0L2J9</accession>
<feature type="domain" description="DC1" evidence="2">
    <location>
        <begin position="13"/>
        <end position="56"/>
    </location>
</feature>
<evidence type="ECO:0000313" key="5">
    <source>
        <dbReference type="RefSeq" id="XP_018454098.1"/>
    </source>
</evidence>
<dbReference type="SUPFAM" id="SSF57889">
    <property type="entry name" value="Cysteine-rich domain"/>
    <property type="match status" value="3"/>
</dbReference>
<evidence type="ECO:0000259" key="3">
    <source>
        <dbReference type="Pfam" id="PF22926"/>
    </source>
</evidence>
<dbReference type="InterPro" id="IPR054483">
    <property type="entry name" value="DC1-like_CT"/>
</dbReference>
<gene>
    <name evidence="5" type="primary">LOC108825287</name>
</gene>
<dbReference type="RefSeq" id="XP_018454098.1">
    <property type="nucleotide sequence ID" value="XM_018598596.1"/>
</dbReference>
<dbReference type="AlphaFoldDB" id="A0A6J0L2J9"/>
<dbReference type="GeneID" id="108825287"/>
<dbReference type="Pfam" id="PF22926">
    <property type="entry name" value="C1-like_CT"/>
    <property type="match status" value="1"/>
</dbReference>
<keyword evidence="1" id="KW-0677">Repeat</keyword>
<feature type="domain" description="DC1" evidence="2">
    <location>
        <begin position="373"/>
        <end position="420"/>
    </location>
</feature>
<dbReference type="Pfam" id="PF03107">
    <property type="entry name" value="C1_2"/>
    <property type="match status" value="4"/>
</dbReference>
<dbReference type="OrthoDB" id="938199at2759"/>
<evidence type="ECO:0000259" key="2">
    <source>
        <dbReference type="Pfam" id="PF03107"/>
    </source>
</evidence>
<dbReference type="KEGG" id="rsz:108825287"/>
<dbReference type="PANTHER" id="PTHR32410">
    <property type="entry name" value="CYSTEINE/HISTIDINE-RICH C1 DOMAIN FAMILY PROTEIN"/>
    <property type="match status" value="1"/>
</dbReference>
<keyword evidence="4" id="KW-1185">Reference proteome</keyword>